<feature type="transmembrane region" description="Helical" evidence="1">
    <location>
        <begin position="6"/>
        <end position="29"/>
    </location>
</feature>
<name>A0A411HMY7_9GAMM</name>
<gene>
    <name evidence="3" type="ORF">ELE36_16555</name>
</gene>
<dbReference type="PANTHER" id="PTHR34978:SF3">
    <property type="entry name" value="SLR0241 PROTEIN"/>
    <property type="match status" value="1"/>
</dbReference>
<proteinExistence type="predicted"/>
<dbReference type="Gene3D" id="3.30.2010.10">
    <property type="entry name" value="Metalloproteases ('zincins'), catalytic domain"/>
    <property type="match status" value="1"/>
</dbReference>
<evidence type="ECO:0000313" key="4">
    <source>
        <dbReference type="Proteomes" id="UP000291562"/>
    </source>
</evidence>
<dbReference type="InterPro" id="IPR008756">
    <property type="entry name" value="Peptidase_M56"/>
</dbReference>
<keyword evidence="1" id="KW-1133">Transmembrane helix</keyword>
<dbReference type="OrthoDB" id="15218at2"/>
<dbReference type="RefSeq" id="WP_129835235.1">
    <property type="nucleotide sequence ID" value="NZ_CP035704.1"/>
</dbReference>
<dbReference type="EMBL" id="CP035704">
    <property type="protein sequence ID" value="QBB71836.1"/>
    <property type="molecule type" value="Genomic_DNA"/>
</dbReference>
<organism evidence="3 4">
    <name type="scientific">Pseudolysobacter antarcticus</name>
    <dbReference type="NCBI Taxonomy" id="2511995"/>
    <lineage>
        <taxon>Bacteria</taxon>
        <taxon>Pseudomonadati</taxon>
        <taxon>Pseudomonadota</taxon>
        <taxon>Gammaproteobacteria</taxon>
        <taxon>Lysobacterales</taxon>
        <taxon>Rhodanobacteraceae</taxon>
        <taxon>Pseudolysobacter</taxon>
    </lineage>
</organism>
<dbReference type="InterPro" id="IPR052173">
    <property type="entry name" value="Beta-lactam_resp_regulator"/>
</dbReference>
<dbReference type="Pfam" id="PF05569">
    <property type="entry name" value="Peptidase_M56"/>
    <property type="match status" value="1"/>
</dbReference>
<evidence type="ECO:0000313" key="3">
    <source>
        <dbReference type="EMBL" id="QBB71836.1"/>
    </source>
</evidence>
<dbReference type="PANTHER" id="PTHR34978">
    <property type="entry name" value="POSSIBLE SENSOR-TRANSDUCER PROTEIN BLAR"/>
    <property type="match status" value="1"/>
</dbReference>
<dbReference type="Proteomes" id="UP000291562">
    <property type="component" value="Chromosome"/>
</dbReference>
<keyword evidence="1" id="KW-0812">Transmembrane</keyword>
<dbReference type="KEGG" id="xbc:ELE36_16555"/>
<evidence type="ECO:0000259" key="2">
    <source>
        <dbReference type="Pfam" id="PF05569"/>
    </source>
</evidence>
<keyword evidence="4" id="KW-1185">Reference proteome</keyword>
<keyword evidence="1" id="KW-0472">Membrane</keyword>
<dbReference type="AlphaFoldDB" id="A0A411HMY7"/>
<accession>A0A411HMY7</accession>
<feature type="domain" description="Peptidase M56" evidence="2">
    <location>
        <begin position="98"/>
        <end position="329"/>
    </location>
</feature>
<protein>
    <submittedName>
        <fullName evidence="3">M56 family metallopeptidase</fullName>
    </submittedName>
</protein>
<feature type="transmembrane region" description="Helical" evidence="1">
    <location>
        <begin position="41"/>
        <end position="61"/>
    </location>
</feature>
<sequence length="776" mass="85473">MIDVTHFVAWLLTVAMHAMLLLACAWLLDTTLKLRLAWRELLWRSALFGGALTASIAFLPIPLPTALRFAVHGVTPVSTTVATRVRASSDIQHKPKAASDLQHVAMLEQAPQRATKIGSAPIDAQISASVSSWQIPHVLILPLLSLWLAGALMQLARLLRAEWQLRQLLCDAHAVHDLSATDMLDTLADAAGRSAPRLFELDHIDSPFAIGHYIVLPRWARLQWSRAQLQAALAHEFAHLQRRDPRWRRIIAIWQSLLWFVPLTHLARRRIEECAELACDAAAARAPNGAHALAECLVACLQQRSNGHAGWSPAAAMAQRRSPLMQRVDQLLEGAPMNTLRTGWLGACLVTTLLMGFSMILPGLQFAHADVPTPPAVPVAPKPPTAPKAHVSGAEYHISIDDDHTLIRTRDRQGTLDVRINGKVSFNESENDIESLTGTASIEQDHDGNARRIEYRLVDGAIERRYWLHDHEQALDADARAWLAQVIPAVLRSGGFDAEARVQRFLKRGGVAAVLAEIALIDSDSGRSRYIIELSKQTSLRGKDLDQVLDLTAAIGSDYEKRQALQTLFTQQKFDDALLAHMLTLVGDVSSDYERAELLVAVAPQSLAGHLSRAAWMTAVAGISSDYEHRRTLEALLKNVRNDDVLLRQILAGAESISSDYERRSLVQSVLQHVDNADTIAPAYLQAARNISSDYEHREALTALINAPGFGKVSASGILDDANSIGSDYEASRLLKELIERMPGDADLITRCHAAAARLSDHERKEVERALQSREV</sequence>
<evidence type="ECO:0000256" key="1">
    <source>
        <dbReference type="SAM" id="Phobius"/>
    </source>
</evidence>
<reference evidence="3 4" key="1">
    <citation type="submission" date="2019-01" db="EMBL/GenBank/DDBJ databases">
        <title>Pseudolysobacter antarctica gen. nov., sp. nov., isolated from Fildes Peninsula, Antarctica.</title>
        <authorList>
            <person name="Wei Z."/>
            <person name="Peng F."/>
        </authorList>
    </citation>
    <scope>NUCLEOTIDE SEQUENCE [LARGE SCALE GENOMIC DNA]</scope>
    <source>
        <strain evidence="3 4">AQ6-296</strain>
    </source>
</reference>
<dbReference type="CDD" id="cd07341">
    <property type="entry name" value="M56_BlaR1_MecR1_like"/>
    <property type="match status" value="1"/>
</dbReference>